<dbReference type="PANTHER" id="PTHR40516">
    <property type="entry name" value="ANTITOXIN CHPS-RELATED"/>
    <property type="match status" value="1"/>
</dbReference>
<keyword evidence="3" id="KW-1185">Reference proteome</keyword>
<proteinExistence type="predicted"/>
<accession>A0A7G9GYT5</accession>
<dbReference type="InterPro" id="IPR037914">
    <property type="entry name" value="SpoVT-AbrB_sf"/>
</dbReference>
<evidence type="ECO:0000259" key="1">
    <source>
        <dbReference type="SMART" id="SM00966"/>
    </source>
</evidence>
<reference evidence="2 3" key="1">
    <citation type="submission" date="2020-08" db="EMBL/GenBank/DDBJ databases">
        <authorList>
            <person name="Liu C."/>
            <person name="Sun Q."/>
        </authorList>
    </citation>
    <scope>NUCLEOTIDE SEQUENCE [LARGE SCALE GENOMIC DNA]</scope>
    <source>
        <strain evidence="2 3">NSJ-57</strain>
    </source>
</reference>
<evidence type="ECO:0000313" key="2">
    <source>
        <dbReference type="EMBL" id="QNM15967.1"/>
    </source>
</evidence>
<dbReference type="Pfam" id="PF04014">
    <property type="entry name" value="MazE_antitoxin"/>
    <property type="match status" value="1"/>
</dbReference>
<dbReference type="PANTHER" id="PTHR40516:SF1">
    <property type="entry name" value="ANTITOXIN CHPS-RELATED"/>
    <property type="match status" value="1"/>
</dbReference>
<name>A0A7G9GYT5_9FUSO</name>
<dbReference type="InterPro" id="IPR039052">
    <property type="entry name" value="Antitox_PemI-like"/>
</dbReference>
<dbReference type="InterPro" id="IPR007159">
    <property type="entry name" value="SpoVT-AbrB_dom"/>
</dbReference>
<dbReference type="KEGG" id="fho:H9Q81_03805"/>
<sequence length="84" mass="9827">MIIKSNISKCGNAKAIRIPNSMLEALNWSENDKIELRIEDGEIKAKKIIEIKKRKNIKELFADHEEEYECEIIEWGDPVGKEIW</sequence>
<organism evidence="2 3">
    <name type="scientific">Fusobacterium hominis</name>
    <dbReference type="NCBI Taxonomy" id="2764326"/>
    <lineage>
        <taxon>Bacteria</taxon>
        <taxon>Fusobacteriati</taxon>
        <taxon>Fusobacteriota</taxon>
        <taxon>Fusobacteriia</taxon>
        <taxon>Fusobacteriales</taxon>
        <taxon>Fusobacteriaceae</taxon>
        <taxon>Fusobacterium</taxon>
    </lineage>
</organism>
<protein>
    <submittedName>
        <fullName evidence="2">AbrB/MazE/SpoVT family DNA-binding domain-containing protein</fullName>
    </submittedName>
</protein>
<dbReference type="GO" id="GO:0003677">
    <property type="term" value="F:DNA binding"/>
    <property type="evidence" value="ECO:0007669"/>
    <property type="project" value="UniProtKB-KW"/>
</dbReference>
<dbReference type="RefSeq" id="WP_187423171.1">
    <property type="nucleotide sequence ID" value="NZ_CP060637.1"/>
</dbReference>
<dbReference type="AlphaFoldDB" id="A0A7G9GYT5"/>
<keyword evidence="2" id="KW-0238">DNA-binding</keyword>
<dbReference type="GO" id="GO:0097351">
    <property type="term" value="F:toxin sequestering activity"/>
    <property type="evidence" value="ECO:0007669"/>
    <property type="project" value="InterPro"/>
</dbReference>
<feature type="domain" description="SpoVT-AbrB" evidence="1">
    <location>
        <begin position="8"/>
        <end position="53"/>
    </location>
</feature>
<dbReference type="Gene3D" id="2.10.260.10">
    <property type="match status" value="1"/>
</dbReference>
<dbReference type="Proteomes" id="UP000515913">
    <property type="component" value="Chromosome"/>
</dbReference>
<gene>
    <name evidence="2" type="ORF">H9Q81_03805</name>
</gene>
<dbReference type="SMART" id="SM00966">
    <property type="entry name" value="SpoVT_AbrB"/>
    <property type="match status" value="1"/>
</dbReference>
<dbReference type="EMBL" id="CP060637">
    <property type="protein sequence ID" value="QNM15967.1"/>
    <property type="molecule type" value="Genomic_DNA"/>
</dbReference>
<evidence type="ECO:0000313" key="3">
    <source>
        <dbReference type="Proteomes" id="UP000515913"/>
    </source>
</evidence>
<dbReference type="SUPFAM" id="SSF89447">
    <property type="entry name" value="AbrB/MazE/MraZ-like"/>
    <property type="match status" value="1"/>
</dbReference>